<evidence type="ECO:0000313" key="3">
    <source>
        <dbReference type="Proteomes" id="UP000194236"/>
    </source>
</evidence>
<feature type="compositionally biased region" description="Basic residues" evidence="1">
    <location>
        <begin position="198"/>
        <end position="207"/>
    </location>
</feature>
<dbReference type="AlphaFoldDB" id="A0A1Y3ANR1"/>
<keyword evidence="3" id="KW-1185">Reference proteome</keyword>
<reference evidence="2 3" key="1">
    <citation type="submission" date="2017-03" db="EMBL/GenBank/DDBJ databases">
        <title>Genome Survey of Euroglyphus maynei.</title>
        <authorList>
            <person name="Arlian L.G."/>
            <person name="Morgan M.S."/>
            <person name="Rider S.D."/>
        </authorList>
    </citation>
    <scope>NUCLEOTIDE SEQUENCE [LARGE SCALE GENOMIC DNA]</scope>
    <source>
        <strain evidence="2">Arlian Lab</strain>
        <tissue evidence="2">Whole body</tissue>
    </source>
</reference>
<comment type="caution">
    <text evidence="2">The sequence shown here is derived from an EMBL/GenBank/DDBJ whole genome shotgun (WGS) entry which is preliminary data.</text>
</comment>
<proteinExistence type="predicted"/>
<organism evidence="2 3">
    <name type="scientific">Euroglyphus maynei</name>
    <name type="common">Mayne's house dust mite</name>
    <dbReference type="NCBI Taxonomy" id="6958"/>
    <lineage>
        <taxon>Eukaryota</taxon>
        <taxon>Metazoa</taxon>
        <taxon>Ecdysozoa</taxon>
        <taxon>Arthropoda</taxon>
        <taxon>Chelicerata</taxon>
        <taxon>Arachnida</taxon>
        <taxon>Acari</taxon>
        <taxon>Acariformes</taxon>
        <taxon>Sarcoptiformes</taxon>
        <taxon>Astigmata</taxon>
        <taxon>Psoroptidia</taxon>
        <taxon>Analgoidea</taxon>
        <taxon>Pyroglyphidae</taxon>
        <taxon>Pyroglyphinae</taxon>
        <taxon>Euroglyphus</taxon>
    </lineage>
</organism>
<protein>
    <submittedName>
        <fullName evidence="2">Uncharacterized protein</fullName>
    </submittedName>
</protein>
<gene>
    <name evidence="2" type="ORF">BLA29_005966</name>
</gene>
<dbReference type="OrthoDB" id="10434344at2759"/>
<name>A0A1Y3ANR1_EURMA</name>
<dbReference type="Proteomes" id="UP000194236">
    <property type="component" value="Unassembled WGS sequence"/>
</dbReference>
<sequence length="207" mass="24654">MTLTRPPHGFEWRARLMVSDYQSWMCSQHANNIEMGPQFSFEYEMNDQRIRTIPISAVTRFYQISHRIDHKDFLIYINEMYMDEQFFGKLCLGYQKPNSLRLIGGKEDCNYENDKATKVESLVELLKTVQYGFIAFSQLALISNEKEWVMLINRKVLTHFDHDYTYHTTKLTDFLTCDKNINLKRLDEPTMNGDDGRRKKRRIKSNQ</sequence>
<feature type="region of interest" description="Disordered" evidence="1">
    <location>
        <begin position="188"/>
        <end position="207"/>
    </location>
</feature>
<evidence type="ECO:0000256" key="1">
    <source>
        <dbReference type="SAM" id="MobiDB-lite"/>
    </source>
</evidence>
<evidence type="ECO:0000313" key="2">
    <source>
        <dbReference type="EMBL" id="OTF70092.1"/>
    </source>
</evidence>
<accession>A0A1Y3ANR1</accession>
<dbReference type="EMBL" id="MUJZ01067338">
    <property type="protein sequence ID" value="OTF70092.1"/>
    <property type="molecule type" value="Genomic_DNA"/>
</dbReference>